<name>A0ABD2QR95_9PLAT</name>
<dbReference type="EMBL" id="JBJKFK010000016">
    <property type="protein sequence ID" value="KAL3321006.1"/>
    <property type="molecule type" value="Genomic_DNA"/>
</dbReference>
<organism evidence="1 2">
    <name type="scientific">Cichlidogyrus casuarinus</name>
    <dbReference type="NCBI Taxonomy" id="1844966"/>
    <lineage>
        <taxon>Eukaryota</taxon>
        <taxon>Metazoa</taxon>
        <taxon>Spiralia</taxon>
        <taxon>Lophotrochozoa</taxon>
        <taxon>Platyhelminthes</taxon>
        <taxon>Monogenea</taxon>
        <taxon>Monopisthocotylea</taxon>
        <taxon>Dactylogyridea</taxon>
        <taxon>Ancyrocephalidae</taxon>
        <taxon>Cichlidogyrus</taxon>
    </lineage>
</organism>
<dbReference type="AlphaFoldDB" id="A0ABD2QR95"/>
<accession>A0ABD2QR95</accession>
<comment type="caution">
    <text evidence="1">The sequence shown here is derived from an EMBL/GenBank/DDBJ whole genome shotgun (WGS) entry which is preliminary data.</text>
</comment>
<protein>
    <submittedName>
        <fullName evidence="1">Uncharacterized protein</fullName>
    </submittedName>
</protein>
<evidence type="ECO:0000313" key="2">
    <source>
        <dbReference type="Proteomes" id="UP001626550"/>
    </source>
</evidence>
<reference evidence="1 2" key="1">
    <citation type="submission" date="2024-11" db="EMBL/GenBank/DDBJ databases">
        <title>Adaptive evolution of stress response genes in parasites aligns with host niche diversity.</title>
        <authorList>
            <person name="Hahn C."/>
            <person name="Resl P."/>
        </authorList>
    </citation>
    <scope>NUCLEOTIDE SEQUENCE [LARGE SCALE GENOMIC DNA]</scope>
    <source>
        <strain evidence="1">EGGRZ-B1_66</strain>
        <tissue evidence="1">Body</tissue>
    </source>
</reference>
<sequence length="145" mass="16388">MFDELFCCLRIANSAVWMNVNLFYFLNRLDQILGRNTNLVENSPKGNSSTCLATRIIRLEHKVSRGNTHTTNVNVQIRDIDGKINQLLALMGDERTSSKQGPPDDTKIKNLQYLSPMSANEPSLKLPNIHIIRTIDADQSDDESE</sequence>
<proteinExistence type="predicted"/>
<gene>
    <name evidence="1" type="ORF">Ciccas_000328</name>
</gene>
<evidence type="ECO:0000313" key="1">
    <source>
        <dbReference type="EMBL" id="KAL3321006.1"/>
    </source>
</evidence>
<dbReference type="Proteomes" id="UP001626550">
    <property type="component" value="Unassembled WGS sequence"/>
</dbReference>
<keyword evidence="2" id="KW-1185">Reference proteome</keyword>